<reference evidence="2" key="1">
    <citation type="submission" date="2022-05" db="EMBL/GenBank/DDBJ databases">
        <authorList>
            <person name="Tuo L."/>
        </authorList>
    </citation>
    <scope>NUCLEOTIDE SEQUENCE</scope>
    <source>
        <strain evidence="2">BSK12Z-4</strain>
    </source>
</reference>
<proteinExistence type="predicted"/>
<evidence type="ECO:0000313" key="2">
    <source>
        <dbReference type="EMBL" id="MCM0622537.1"/>
    </source>
</evidence>
<feature type="transmembrane region" description="Helical" evidence="1">
    <location>
        <begin position="54"/>
        <end position="76"/>
    </location>
</feature>
<dbReference type="AlphaFoldDB" id="A0A9X2IGN2"/>
<comment type="caution">
    <text evidence="2">The sequence shown here is derived from an EMBL/GenBank/DDBJ whole genome shotgun (WGS) entry which is preliminary data.</text>
</comment>
<protein>
    <submittedName>
        <fullName evidence="2">Uncharacterized protein</fullName>
    </submittedName>
</protein>
<dbReference type="Proteomes" id="UP001139485">
    <property type="component" value="Unassembled WGS sequence"/>
</dbReference>
<organism evidence="2 3">
    <name type="scientific">Nocardioides bruguierae</name>
    <dbReference type="NCBI Taxonomy" id="2945102"/>
    <lineage>
        <taxon>Bacteria</taxon>
        <taxon>Bacillati</taxon>
        <taxon>Actinomycetota</taxon>
        <taxon>Actinomycetes</taxon>
        <taxon>Propionibacteriales</taxon>
        <taxon>Nocardioidaceae</taxon>
        <taxon>Nocardioides</taxon>
    </lineage>
</organism>
<dbReference type="RefSeq" id="WP_250828745.1">
    <property type="nucleotide sequence ID" value="NZ_JAMOIL010000038.1"/>
</dbReference>
<keyword evidence="1" id="KW-1133">Transmembrane helix</keyword>
<keyword evidence="3" id="KW-1185">Reference proteome</keyword>
<accession>A0A9X2IGN2</accession>
<keyword evidence="1" id="KW-0472">Membrane</keyword>
<feature type="transmembrane region" description="Helical" evidence="1">
    <location>
        <begin position="20"/>
        <end position="42"/>
    </location>
</feature>
<evidence type="ECO:0000256" key="1">
    <source>
        <dbReference type="SAM" id="Phobius"/>
    </source>
</evidence>
<name>A0A9X2IGN2_9ACTN</name>
<dbReference type="EMBL" id="JAMOIL010000038">
    <property type="protein sequence ID" value="MCM0622537.1"/>
    <property type="molecule type" value="Genomic_DNA"/>
</dbReference>
<evidence type="ECO:0000313" key="3">
    <source>
        <dbReference type="Proteomes" id="UP001139485"/>
    </source>
</evidence>
<gene>
    <name evidence="2" type="ORF">M8330_19795</name>
</gene>
<sequence>MLELVPQLITAAPDFNSDGIVAWGVKNIIPVILLFVGIGIIASSRKGQMSQNALTVTNIMLGCMVIAGAALFYGFADNIAGFVFES</sequence>
<keyword evidence="1" id="KW-0812">Transmembrane</keyword>